<dbReference type="EMBL" id="LAZR01001283">
    <property type="protein sequence ID" value="KKN47313.1"/>
    <property type="molecule type" value="Genomic_DNA"/>
</dbReference>
<accession>A0A0F9U114</accession>
<organism evidence="1">
    <name type="scientific">marine sediment metagenome</name>
    <dbReference type="NCBI Taxonomy" id="412755"/>
    <lineage>
        <taxon>unclassified sequences</taxon>
        <taxon>metagenomes</taxon>
        <taxon>ecological metagenomes</taxon>
    </lineage>
</organism>
<proteinExistence type="predicted"/>
<dbReference type="AlphaFoldDB" id="A0A0F9U114"/>
<reference evidence="1" key="1">
    <citation type="journal article" date="2015" name="Nature">
        <title>Complex archaea that bridge the gap between prokaryotes and eukaryotes.</title>
        <authorList>
            <person name="Spang A."/>
            <person name="Saw J.H."/>
            <person name="Jorgensen S.L."/>
            <person name="Zaremba-Niedzwiedzka K."/>
            <person name="Martijn J."/>
            <person name="Lind A.E."/>
            <person name="van Eijk R."/>
            <person name="Schleper C."/>
            <person name="Guy L."/>
            <person name="Ettema T.J."/>
        </authorList>
    </citation>
    <scope>NUCLEOTIDE SEQUENCE</scope>
</reference>
<sequence length="70" mass="7752">MGVNKNNRSHHAFNAGKLDPLLSKRKGTKYPLAPDKLLTIRKVTTEKDSVLVATDKGVFRFKDGKGELIS</sequence>
<evidence type="ECO:0000313" key="1">
    <source>
        <dbReference type="EMBL" id="KKN47313.1"/>
    </source>
</evidence>
<name>A0A0F9U114_9ZZZZ</name>
<comment type="caution">
    <text evidence="1">The sequence shown here is derived from an EMBL/GenBank/DDBJ whole genome shotgun (WGS) entry which is preliminary data.</text>
</comment>
<gene>
    <name evidence="1" type="ORF">LCGC14_0664180</name>
</gene>
<protein>
    <submittedName>
        <fullName evidence="1">Uncharacterized protein</fullName>
    </submittedName>
</protein>